<name>A0ABV3LDM8_9MICO</name>
<dbReference type="EMBL" id="JBFBMH010000002">
    <property type="protein sequence ID" value="MEW1973992.1"/>
    <property type="molecule type" value="Genomic_DNA"/>
</dbReference>
<evidence type="ECO:0000256" key="2">
    <source>
        <dbReference type="ARBA" id="ARBA00022722"/>
    </source>
</evidence>
<keyword evidence="9" id="KW-1185">Reference proteome</keyword>
<evidence type="ECO:0000256" key="6">
    <source>
        <dbReference type="HAMAP-Rule" id="MF_00265"/>
    </source>
</evidence>
<comment type="cofactor">
    <cofactor evidence="6">
        <name>Mg(2+)</name>
        <dbReference type="ChEBI" id="CHEBI:18420"/>
    </cofactor>
</comment>
<feature type="domain" description="PIN" evidence="7">
    <location>
        <begin position="4"/>
        <end position="121"/>
    </location>
</feature>
<keyword evidence="4 6" id="KW-0378">Hydrolase</keyword>
<dbReference type="SUPFAM" id="SSF88723">
    <property type="entry name" value="PIN domain-like"/>
    <property type="match status" value="1"/>
</dbReference>
<reference evidence="8 9" key="1">
    <citation type="submission" date="2024-06" db="EMBL/GenBank/DDBJ databases">
        <title>The Natural Products Discovery Center: Release of the First 8490 Sequenced Strains for Exploring Actinobacteria Biosynthetic Diversity.</title>
        <authorList>
            <person name="Kalkreuter E."/>
            <person name="Kautsar S.A."/>
            <person name="Yang D."/>
            <person name="Bader C.D."/>
            <person name="Teijaro C.N."/>
            <person name="Fluegel L."/>
            <person name="Davis C.M."/>
            <person name="Simpson J.R."/>
            <person name="Lauterbach L."/>
            <person name="Steele A.D."/>
            <person name="Gui C."/>
            <person name="Meng S."/>
            <person name="Li G."/>
            <person name="Viehrig K."/>
            <person name="Ye F."/>
            <person name="Su P."/>
            <person name="Kiefer A.F."/>
            <person name="Nichols A."/>
            <person name="Cepeda A.J."/>
            <person name="Yan W."/>
            <person name="Fan B."/>
            <person name="Jiang Y."/>
            <person name="Adhikari A."/>
            <person name="Zheng C.-J."/>
            <person name="Schuster L."/>
            <person name="Cowan T.M."/>
            <person name="Smanski M.J."/>
            <person name="Chevrette M.G."/>
            <person name="De Carvalho L.P.S."/>
            <person name="Shen B."/>
        </authorList>
    </citation>
    <scope>NUCLEOTIDE SEQUENCE [LARGE SCALE GENOMIC DNA]</scope>
    <source>
        <strain evidence="8 9">NPDC077434</strain>
    </source>
</reference>
<dbReference type="EC" id="3.1.-.-" evidence="6"/>
<keyword evidence="5 6" id="KW-0460">Magnesium</keyword>
<feature type="binding site" evidence="6">
    <location>
        <position position="95"/>
    </location>
    <ligand>
        <name>Mg(2+)</name>
        <dbReference type="ChEBI" id="CHEBI:18420"/>
    </ligand>
</feature>
<keyword evidence="2 6" id="KW-0540">Nuclease</keyword>
<evidence type="ECO:0000256" key="5">
    <source>
        <dbReference type="ARBA" id="ARBA00022842"/>
    </source>
</evidence>
<evidence type="ECO:0000313" key="9">
    <source>
        <dbReference type="Proteomes" id="UP001553715"/>
    </source>
</evidence>
<dbReference type="InterPro" id="IPR022907">
    <property type="entry name" value="VapC_family"/>
</dbReference>
<dbReference type="RefSeq" id="WP_234001291.1">
    <property type="nucleotide sequence ID" value="NZ_JAJVKR010000010.1"/>
</dbReference>
<evidence type="ECO:0000256" key="1">
    <source>
        <dbReference type="ARBA" id="ARBA00022649"/>
    </source>
</evidence>
<dbReference type="InterPro" id="IPR029060">
    <property type="entry name" value="PIN-like_dom_sf"/>
</dbReference>
<feature type="binding site" evidence="6">
    <location>
        <position position="7"/>
    </location>
    <ligand>
        <name>Mg(2+)</name>
        <dbReference type="ChEBI" id="CHEBI:18420"/>
    </ligand>
</feature>
<dbReference type="CDD" id="cd09874">
    <property type="entry name" value="PIN_MT3492-like"/>
    <property type="match status" value="1"/>
</dbReference>
<evidence type="ECO:0000256" key="3">
    <source>
        <dbReference type="ARBA" id="ARBA00022723"/>
    </source>
</evidence>
<evidence type="ECO:0000256" key="4">
    <source>
        <dbReference type="ARBA" id="ARBA00022801"/>
    </source>
</evidence>
<dbReference type="Proteomes" id="UP001553715">
    <property type="component" value="Unassembled WGS sequence"/>
</dbReference>
<comment type="similarity">
    <text evidence="6">Belongs to the PINc/VapC protein family.</text>
</comment>
<organism evidence="8 9">
    <name type="scientific">Microbacterium profundi</name>
    <dbReference type="NCBI Taxonomy" id="450380"/>
    <lineage>
        <taxon>Bacteria</taxon>
        <taxon>Bacillati</taxon>
        <taxon>Actinomycetota</taxon>
        <taxon>Actinomycetes</taxon>
        <taxon>Micrococcales</taxon>
        <taxon>Microbacteriaceae</taxon>
        <taxon>Microbacterium</taxon>
    </lineage>
</organism>
<keyword evidence="1 6" id="KW-1277">Toxin-antitoxin system</keyword>
<proteinExistence type="inferred from homology"/>
<gene>
    <name evidence="6" type="primary">vapC</name>
    <name evidence="8" type="ORF">AB0301_02750</name>
</gene>
<accession>A0ABV3LDM8</accession>
<keyword evidence="3 6" id="KW-0479">Metal-binding</keyword>
<evidence type="ECO:0000313" key="8">
    <source>
        <dbReference type="EMBL" id="MEW1973992.1"/>
    </source>
</evidence>
<dbReference type="InterPro" id="IPR002716">
    <property type="entry name" value="PIN_dom"/>
</dbReference>
<dbReference type="Pfam" id="PF01850">
    <property type="entry name" value="PIN"/>
    <property type="match status" value="1"/>
</dbReference>
<protein>
    <recommendedName>
        <fullName evidence="6">Ribonuclease VapC</fullName>
        <shortName evidence="6">RNase VapC</shortName>
        <ecNumber evidence="6">3.1.-.-</ecNumber>
    </recommendedName>
    <alternativeName>
        <fullName evidence="6">Toxin VapC</fullName>
    </alternativeName>
</protein>
<dbReference type="HAMAP" id="MF_00265">
    <property type="entry name" value="VapC_Nob1"/>
    <property type="match status" value="1"/>
</dbReference>
<comment type="caution">
    <text evidence="8">The sequence shown here is derived from an EMBL/GenBank/DDBJ whole genome shotgun (WGS) entry which is preliminary data.</text>
</comment>
<evidence type="ECO:0000259" key="7">
    <source>
        <dbReference type="Pfam" id="PF01850"/>
    </source>
</evidence>
<comment type="function">
    <text evidence="6">Toxic component of a toxin-antitoxin (TA) system. An RNase.</text>
</comment>
<dbReference type="Gene3D" id="3.40.50.1010">
    <property type="entry name" value="5'-nuclease"/>
    <property type="match status" value="1"/>
</dbReference>
<sequence>MGLIYPDSCILIYALEDQGARGDRTRARLRGVGEVLVASPLVLHECLVKPMRDGDAEMRKRFSDVYDRMVHIDLDLSVFVEAAELRARFGLKGPDSLHLAAAQLAGAEQLWTNDKRLAAASRGLAVDVVSG</sequence>
<keyword evidence="6" id="KW-0800">Toxin</keyword>